<dbReference type="PANTHER" id="PTHR10344:SF1">
    <property type="entry name" value="THYMIDYLATE KINASE"/>
    <property type="match status" value="1"/>
</dbReference>
<feature type="domain" description="Thymidylate kinase-like" evidence="11">
    <location>
        <begin position="180"/>
        <end position="326"/>
    </location>
</feature>
<dbReference type="SUPFAM" id="SSF52540">
    <property type="entry name" value="P-loop containing nucleoside triphosphate hydrolases"/>
    <property type="match status" value="1"/>
</dbReference>
<keyword evidence="8" id="KW-0496">Mitochondrion</keyword>
<name>A0AAD4R3E5_9BILA</name>
<evidence type="ECO:0000256" key="1">
    <source>
        <dbReference type="ARBA" id="ARBA00004325"/>
    </source>
</evidence>
<proteinExistence type="inferred from homology"/>
<evidence type="ECO:0000259" key="11">
    <source>
        <dbReference type="Pfam" id="PF02223"/>
    </source>
</evidence>
<dbReference type="InterPro" id="IPR019344">
    <property type="entry name" value="F1F0-ATPsyn_F_prd"/>
</dbReference>
<evidence type="ECO:0000256" key="9">
    <source>
        <dbReference type="ARBA" id="ARBA00023136"/>
    </source>
</evidence>
<comment type="similarity">
    <text evidence="2">Belongs to the ATPase F chain family.</text>
</comment>
<gene>
    <name evidence="12" type="ORF">DdX_12730</name>
</gene>
<sequence>MSLLPKIPPKGHKMDGWLLNLILAPAGRWTERMGVYFYNRVIHPTNIGLYPPEYNEKVHGPYCHWRYYGKPDTPLMDVKIADLPAWIGRREKTPIAAWNQASRQFMWIKYRWFDPLFTSATQNIARLLLFFSMLLWFWNWEHTRTFVTTPYHWIAVVKLHSPENYWNILKRKDEVRGFRDREEPRTGELIDEYLRNAKDINDSKQVMHLLFSANRWALADRMRNELKAGMTLIVDRYSFSGVTYSMAKDLDRNWVCQPEVGLPRPDLVLFFDVDPDKTSSRDGFGDEVMETSEFQKKVYANVQQIFNDKYWRKINAGNTIENVHANVVAEVKKVFASLGNSEIEDMDLSDFGL</sequence>
<evidence type="ECO:0000256" key="7">
    <source>
        <dbReference type="ARBA" id="ARBA00023065"/>
    </source>
</evidence>
<dbReference type="GO" id="GO:0004550">
    <property type="term" value="F:nucleoside diphosphate kinase activity"/>
    <property type="evidence" value="ECO:0007669"/>
    <property type="project" value="TreeGrafter"/>
</dbReference>
<dbReference type="GO" id="GO:1902600">
    <property type="term" value="P:proton transmembrane transport"/>
    <property type="evidence" value="ECO:0007669"/>
    <property type="project" value="UniProtKB-KW"/>
</dbReference>
<evidence type="ECO:0000256" key="2">
    <source>
        <dbReference type="ARBA" id="ARBA00005895"/>
    </source>
</evidence>
<evidence type="ECO:0000313" key="12">
    <source>
        <dbReference type="EMBL" id="KAI1706946.1"/>
    </source>
</evidence>
<dbReference type="GO" id="GO:0006754">
    <property type="term" value="P:ATP biosynthetic process"/>
    <property type="evidence" value="ECO:0007669"/>
    <property type="project" value="UniProtKB-KW"/>
</dbReference>
<dbReference type="AlphaFoldDB" id="A0AAD4R3E5"/>
<dbReference type="Gene3D" id="3.40.50.300">
    <property type="entry name" value="P-loop containing nucleotide triphosphate hydrolases"/>
    <property type="match status" value="1"/>
</dbReference>
<dbReference type="GO" id="GO:0006233">
    <property type="term" value="P:dTDP biosynthetic process"/>
    <property type="evidence" value="ECO:0007669"/>
    <property type="project" value="TreeGrafter"/>
</dbReference>
<keyword evidence="13" id="KW-1185">Reference proteome</keyword>
<reference evidence="12" key="1">
    <citation type="submission" date="2022-01" db="EMBL/GenBank/DDBJ databases">
        <title>Genome Sequence Resource for Two Populations of Ditylenchus destructor, the Migratory Endoparasitic Phytonematode.</title>
        <authorList>
            <person name="Zhang H."/>
            <person name="Lin R."/>
            <person name="Xie B."/>
        </authorList>
    </citation>
    <scope>NUCLEOTIDE SEQUENCE</scope>
    <source>
        <strain evidence="12">BazhouSP</strain>
    </source>
</reference>
<dbReference type="Proteomes" id="UP001201812">
    <property type="component" value="Unassembled WGS sequence"/>
</dbReference>
<dbReference type="GO" id="GO:0045259">
    <property type="term" value="C:proton-transporting ATP synthase complex"/>
    <property type="evidence" value="ECO:0007669"/>
    <property type="project" value="UniProtKB-KW"/>
</dbReference>
<dbReference type="GO" id="GO:0006227">
    <property type="term" value="P:dUDP biosynthetic process"/>
    <property type="evidence" value="ECO:0007669"/>
    <property type="project" value="TreeGrafter"/>
</dbReference>
<dbReference type="Pfam" id="PF10206">
    <property type="entry name" value="WRW"/>
    <property type="match status" value="1"/>
</dbReference>
<evidence type="ECO:0000256" key="10">
    <source>
        <dbReference type="ARBA" id="ARBA00023310"/>
    </source>
</evidence>
<evidence type="ECO:0000256" key="5">
    <source>
        <dbReference type="ARBA" id="ARBA00022547"/>
    </source>
</evidence>
<evidence type="ECO:0000256" key="6">
    <source>
        <dbReference type="ARBA" id="ARBA00022781"/>
    </source>
</evidence>
<keyword evidence="7" id="KW-0406">Ion transport</keyword>
<dbReference type="GO" id="GO:0005634">
    <property type="term" value="C:nucleus"/>
    <property type="evidence" value="ECO:0007669"/>
    <property type="project" value="TreeGrafter"/>
</dbReference>
<dbReference type="InterPro" id="IPR027417">
    <property type="entry name" value="P-loop_NTPase"/>
</dbReference>
<keyword evidence="9" id="KW-0472">Membrane</keyword>
<dbReference type="Pfam" id="PF02223">
    <property type="entry name" value="Thymidylate_kin"/>
    <property type="match status" value="1"/>
</dbReference>
<dbReference type="GO" id="GO:0004798">
    <property type="term" value="F:dTMP kinase activity"/>
    <property type="evidence" value="ECO:0007669"/>
    <property type="project" value="TreeGrafter"/>
</dbReference>
<protein>
    <submittedName>
        <fullName evidence="12">Mitochondrial f1F0-ATP synthase, subunit f domain-containing protein</fullName>
    </submittedName>
</protein>
<dbReference type="GO" id="GO:0005829">
    <property type="term" value="C:cytosol"/>
    <property type="evidence" value="ECO:0007669"/>
    <property type="project" value="TreeGrafter"/>
</dbReference>
<accession>A0AAD4R3E5</accession>
<evidence type="ECO:0000256" key="8">
    <source>
        <dbReference type="ARBA" id="ARBA00023128"/>
    </source>
</evidence>
<dbReference type="GO" id="GO:0031966">
    <property type="term" value="C:mitochondrial membrane"/>
    <property type="evidence" value="ECO:0007669"/>
    <property type="project" value="UniProtKB-SubCell"/>
</dbReference>
<evidence type="ECO:0000313" key="13">
    <source>
        <dbReference type="Proteomes" id="UP001201812"/>
    </source>
</evidence>
<evidence type="ECO:0000256" key="4">
    <source>
        <dbReference type="ARBA" id="ARBA00022448"/>
    </source>
</evidence>
<keyword evidence="6" id="KW-0375">Hydrogen ion transport</keyword>
<dbReference type="InterPro" id="IPR039430">
    <property type="entry name" value="Thymidylate_kin-like_dom"/>
</dbReference>
<keyword evidence="10" id="KW-0066">ATP synthesis</keyword>
<comment type="caution">
    <text evidence="12">The sequence shown here is derived from an EMBL/GenBank/DDBJ whole genome shotgun (WGS) entry which is preliminary data.</text>
</comment>
<dbReference type="EMBL" id="JAKKPZ010000044">
    <property type="protein sequence ID" value="KAI1706946.1"/>
    <property type="molecule type" value="Genomic_DNA"/>
</dbReference>
<organism evidence="12 13">
    <name type="scientific">Ditylenchus destructor</name>
    <dbReference type="NCBI Taxonomy" id="166010"/>
    <lineage>
        <taxon>Eukaryota</taxon>
        <taxon>Metazoa</taxon>
        <taxon>Ecdysozoa</taxon>
        <taxon>Nematoda</taxon>
        <taxon>Chromadorea</taxon>
        <taxon>Rhabditida</taxon>
        <taxon>Tylenchina</taxon>
        <taxon>Tylenchomorpha</taxon>
        <taxon>Sphaerularioidea</taxon>
        <taxon>Anguinidae</taxon>
        <taxon>Anguininae</taxon>
        <taxon>Ditylenchus</taxon>
    </lineage>
</organism>
<keyword evidence="4" id="KW-0813">Transport</keyword>
<comment type="similarity">
    <text evidence="3">Belongs to the thymidylate kinase family.</text>
</comment>
<dbReference type="PANTHER" id="PTHR10344">
    <property type="entry name" value="THYMIDYLATE KINASE"/>
    <property type="match status" value="1"/>
</dbReference>
<comment type="subcellular location">
    <subcellularLocation>
        <location evidence="1">Mitochondrion membrane</location>
    </subcellularLocation>
</comment>
<dbReference type="GO" id="GO:0006235">
    <property type="term" value="P:dTTP biosynthetic process"/>
    <property type="evidence" value="ECO:0007669"/>
    <property type="project" value="TreeGrafter"/>
</dbReference>
<evidence type="ECO:0000256" key="3">
    <source>
        <dbReference type="ARBA" id="ARBA00009776"/>
    </source>
</evidence>
<keyword evidence="5" id="KW-0138">CF(0)</keyword>